<sequence length="121" mass="14598">MNILSIVSVVIFVKAAHNIYEDIYKKIMRKIKTRDYVVLNKCKKYRKINLYCEKHNKSLICNVQEDFLYEKKEPNTFGFLIKYYEDKSINDITYEIEQKIKKKFSDIVQSIHIVVLQHLLF</sequence>
<feature type="signal peptide" evidence="1">
    <location>
        <begin position="1"/>
        <end position="15"/>
    </location>
</feature>
<dbReference type="AlphaFoldDB" id="A0AAX4JFT0"/>
<dbReference type="Proteomes" id="UP001334084">
    <property type="component" value="Chromosome 11"/>
</dbReference>
<feature type="chain" id="PRO_5043321071" evidence="1">
    <location>
        <begin position="16"/>
        <end position="121"/>
    </location>
</feature>
<proteinExistence type="predicted"/>
<keyword evidence="3" id="KW-1185">Reference proteome</keyword>
<gene>
    <name evidence="2" type="ORF">VNE69_11018</name>
</gene>
<organism evidence="2 3">
    <name type="scientific">Vairimorpha necatrix</name>
    <dbReference type="NCBI Taxonomy" id="6039"/>
    <lineage>
        <taxon>Eukaryota</taxon>
        <taxon>Fungi</taxon>
        <taxon>Fungi incertae sedis</taxon>
        <taxon>Microsporidia</taxon>
        <taxon>Nosematidae</taxon>
        <taxon>Vairimorpha</taxon>
    </lineage>
</organism>
<accession>A0AAX4JFT0</accession>
<evidence type="ECO:0000256" key="1">
    <source>
        <dbReference type="SAM" id="SignalP"/>
    </source>
</evidence>
<dbReference type="KEGG" id="vnx:VNE69_11018"/>
<protein>
    <submittedName>
        <fullName evidence="2">Uncharacterized protein</fullName>
    </submittedName>
</protein>
<name>A0AAX4JFT0_9MICR</name>
<evidence type="ECO:0000313" key="3">
    <source>
        <dbReference type="Proteomes" id="UP001334084"/>
    </source>
</evidence>
<dbReference type="EMBL" id="CP142736">
    <property type="protein sequence ID" value="WUR04848.1"/>
    <property type="molecule type" value="Genomic_DNA"/>
</dbReference>
<dbReference type="GeneID" id="90542692"/>
<dbReference type="RefSeq" id="XP_065330993.1">
    <property type="nucleotide sequence ID" value="XM_065474921.1"/>
</dbReference>
<evidence type="ECO:0000313" key="2">
    <source>
        <dbReference type="EMBL" id="WUR04848.1"/>
    </source>
</evidence>
<reference evidence="2" key="1">
    <citation type="journal article" date="2024" name="BMC Genomics">
        <title>Functional annotation of a divergent genome using sequence and structure-based similarity.</title>
        <authorList>
            <person name="Svedberg D."/>
            <person name="Winiger R.R."/>
            <person name="Berg A."/>
            <person name="Sharma H."/>
            <person name="Tellgren-Roth C."/>
            <person name="Debrunner-Vossbrinck B.A."/>
            <person name="Vossbrinck C.R."/>
            <person name="Barandun J."/>
        </authorList>
    </citation>
    <scope>NUCLEOTIDE SEQUENCE</scope>
    <source>
        <strain evidence="2">Illinois isolate</strain>
    </source>
</reference>
<keyword evidence="1" id="KW-0732">Signal</keyword>